<dbReference type="Pfam" id="PF08327">
    <property type="entry name" value="AHSA1"/>
    <property type="match status" value="1"/>
</dbReference>
<dbReference type="EMBL" id="QKYN01000008">
    <property type="protein sequence ID" value="RAG87336.1"/>
    <property type="molecule type" value="Genomic_DNA"/>
</dbReference>
<feature type="domain" description="Activator of Hsp90 ATPase homologue 1/2-like C-terminal" evidence="2">
    <location>
        <begin position="13"/>
        <end position="147"/>
    </location>
</feature>
<organism evidence="3 4">
    <name type="scientific">Streptacidiphilus pinicola</name>
    <dbReference type="NCBI Taxonomy" id="2219663"/>
    <lineage>
        <taxon>Bacteria</taxon>
        <taxon>Bacillati</taxon>
        <taxon>Actinomycetota</taxon>
        <taxon>Actinomycetes</taxon>
        <taxon>Kitasatosporales</taxon>
        <taxon>Streptomycetaceae</taxon>
        <taxon>Streptacidiphilus</taxon>
    </lineage>
</organism>
<accession>A0A2X0JAR3</accession>
<dbReference type="Gene3D" id="3.30.530.20">
    <property type="match status" value="1"/>
</dbReference>
<reference evidence="3 4" key="1">
    <citation type="submission" date="2018-06" db="EMBL/GenBank/DDBJ databases">
        <title>Streptacidiphilus pinicola sp. nov., isolated from pine grove soil.</title>
        <authorList>
            <person name="Roh S.G."/>
            <person name="Park S."/>
            <person name="Kim M.-K."/>
            <person name="Yun B.-R."/>
            <person name="Park J."/>
            <person name="Kim M.J."/>
            <person name="Kim Y.S."/>
            <person name="Kim S.B."/>
        </authorList>
    </citation>
    <scope>NUCLEOTIDE SEQUENCE [LARGE SCALE GENOMIC DNA]</scope>
    <source>
        <strain evidence="3 4">MMS16-CNU450</strain>
    </source>
</reference>
<evidence type="ECO:0000256" key="1">
    <source>
        <dbReference type="ARBA" id="ARBA00006817"/>
    </source>
</evidence>
<dbReference type="InterPro" id="IPR013538">
    <property type="entry name" value="ASHA1/2-like_C"/>
</dbReference>
<dbReference type="Proteomes" id="UP000248889">
    <property type="component" value="Unassembled WGS sequence"/>
</dbReference>
<dbReference type="OrthoDB" id="9803476at2"/>
<comment type="caution">
    <text evidence="3">The sequence shown here is derived from an EMBL/GenBank/DDBJ whole genome shotgun (WGS) entry which is preliminary data.</text>
</comment>
<proteinExistence type="inferred from homology"/>
<name>A0A2X0JAR3_9ACTN</name>
<evidence type="ECO:0000259" key="2">
    <source>
        <dbReference type="Pfam" id="PF08327"/>
    </source>
</evidence>
<dbReference type="RefSeq" id="WP_111498948.1">
    <property type="nucleotide sequence ID" value="NZ_QKYN01000008.1"/>
</dbReference>
<protein>
    <submittedName>
        <fullName evidence="3">Polyketide cyclase</fullName>
    </submittedName>
</protein>
<gene>
    <name evidence="3" type="ORF">DN069_02115</name>
</gene>
<dbReference type="CDD" id="cd08898">
    <property type="entry name" value="SRPBCC_CalC_Aha1-like_5"/>
    <property type="match status" value="1"/>
</dbReference>
<dbReference type="InterPro" id="IPR023393">
    <property type="entry name" value="START-like_dom_sf"/>
</dbReference>
<sequence>MEFGSIEREIHVDATPEVVYEVVSTPEHLRGWWPDDADLEPVPGATGTLTFGDGTSPDATICPLTVVEADPPKRFSFRWVYEEGEIAAAGNSLLITFDLVSAGAGTLLRMTETGFRERGWEAALLEEQYNDHVSGWDYYLPRLAPYVAGLVQTP</sequence>
<evidence type="ECO:0000313" key="3">
    <source>
        <dbReference type="EMBL" id="RAG87336.1"/>
    </source>
</evidence>
<dbReference type="SUPFAM" id="SSF55961">
    <property type="entry name" value="Bet v1-like"/>
    <property type="match status" value="1"/>
</dbReference>
<evidence type="ECO:0000313" key="4">
    <source>
        <dbReference type="Proteomes" id="UP000248889"/>
    </source>
</evidence>
<dbReference type="AlphaFoldDB" id="A0A2X0JAR3"/>
<keyword evidence="4" id="KW-1185">Reference proteome</keyword>
<comment type="similarity">
    <text evidence="1">Belongs to the AHA1 family.</text>
</comment>